<protein>
    <submittedName>
        <fullName evidence="2">Uncharacterized protein</fullName>
    </submittedName>
</protein>
<sequence length="118" mass="13174">MTRPQLFDHTQRDTAAKLQQKAADHWVVMWGTGSQLYWAFLSGHPEPLVLSHRDIDELKQEMHTALLQRTRRTPAVHPHDRLPDPEPPPRAGSPETPGVSGPLAQPRRLCGPDNGLPG</sequence>
<dbReference type="RefSeq" id="WP_184075474.1">
    <property type="nucleotide sequence ID" value="NZ_JACHDS010000001.1"/>
</dbReference>
<evidence type="ECO:0000256" key="1">
    <source>
        <dbReference type="SAM" id="MobiDB-lite"/>
    </source>
</evidence>
<evidence type="ECO:0000313" key="2">
    <source>
        <dbReference type="EMBL" id="MBB6172130.1"/>
    </source>
</evidence>
<organism evidence="2 3">
    <name type="scientific">Nocardiopsis mwathae</name>
    <dbReference type="NCBI Taxonomy" id="1472723"/>
    <lineage>
        <taxon>Bacteria</taxon>
        <taxon>Bacillati</taxon>
        <taxon>Actinomycetota</taxon>
        <taxon>Actinomycetes</taxon>
        <taxon>Streptosporangiales</taxon>
        <taxon>Nocardiopsidaceae</taxon>
        <taxon>Nocardiopsis</taxon>
    </lineage>
</organism>
<proteinExistence type="predicted"/>
<evidence type="ECO:0000313" key="3">
    <source>
        <dbReference type="Proteomes" id="UP000546642"/>
    </source>
</evidence>
<keyword evidence="3" id="KW-1185">Reference proteome</keyword>
<feature type="region of interest" description="Disordered" evidence="1">
    <location>
        <begin position="65"/>
        <end position="118"/>
    </location>
</feature>
<gene>
    <name evidence="2" type="ORF">HNR23_002190</name>
</gene>
<accession>A0A7X0D5E5</accession>
<name>A0A7X0D5E5_9ACTN</name>
<dbReference type="AlphaFoldDB" id="A0A7X0D5E5"/>
<comment type="caution">
    <text evidence="2">The sequence shown here is derived from an EMBL/GenBank/DDBJ whole genome shotgun (WGS) entry which is preliminary data.</text>
</comment>
<reference evidence="2 3" key="1">
    <citation type="submission" date="2020-08" db="EMBL/GenBank/DDBJ databases">
        <title>Sequencing the genomes of 1000 actinobacteria strains.</title>
        <authorList>
            <person name="Klenk H.-P."/>
        </authorList>
    </citation>
    <scope>NUCLEOTIDE SEQUENCE [LARGE SCALE GENOMIC DNA]</scope>
    <source>
        <strain evidence="2 3">DSM 46659</strain>
    </source>
</reference>
<dbReference type="EMBL" id="JACHDS010000001">
    <property type="protein sequence ID" value="MBB6172130.1"/>
    <property type="molecule type" value="Genomic_DNA"/>
</dbReference>
<dbReference type="Proteomes" id="UP000546642">
    <property type="component" value="Unassembled WGS sequence"/>
</dbReference>